<dbReference type="PROSITE" id="PS51704">
    <property type="entry name" value="GP_PDE"/>
    <property type="match status" value="1"/>
</dbReference>
<name>A0AAJ1BD15_9ACTO</name>
<reference evidence="2" key="1">
    <citation type="submission" date="2022-01" db="EMBL/GenBank/DDBJ databases">
        <title>Collection of gut derived symbiotic bacterial strains cultured from healthy donors.</title>
        <authorList>
            <person name="Lin H."/>
            <person name="Kohout C."/>
            <person name="Waligurski E."/>
            <person name="Pamer E.G."/>
        </authorList>
    </citation>
    <scope>NUCLEOTIDE SEQUENCE</scope>
    <source>
        <strain evidence="2">DFI.7.46</strain>
    </source>
</reference>
<organism evidence="2 3">
    <name type="scientific">Varibaculum cambriense</name>
    <dbReference type="NCBI Taxonomy" id="184870"/>
    <lineage>
        <taxon>Bacteria</taxon>
        <taxon>Bacillati</taxon>
        <taxon>Actinomycetota</taxon>
        <taxon>Actinomycetes</taxon>
        <taxon>Actinomycetales</taxon>
        <taxon>Actinomycetaceae</taxon>
        <taxon>Varibaculum</taxon>
    </lineage>
</organism>
<dbReference type="GO" id="GO:0008081">
    <property type="term" value="F:phosphoric diester hydrolase activity"/>
    <property type="evidence" value="ECO:0007669"/>
    <property type="project" value="InterPro"/>
</dbReference>
<dbReference type="EMBL" id="JAKNHJ010000019">
    <property type="protein sequence ID" value="MCG4618585.1"/>
    <property type="molecule type" value="Genomic_DNA"/>
</dbReference>
<evidence type="ECO:0000259" key="1">
    <source>
        <dbReference type="PROSITE" id="PS51704"/>
    </source>
</evidence>
<protein>
    <submittedName>
        <fullName evidence="2">Glycerophosphodiester phosphodiesterase</fullName>
    </submittedName>
</protein>
<dbReference type="Gene3D" id="3.20.20.190">
    <property type="entry name" value="Phosphatidylinositol (PI) phosphodiesterase"/>
    <property type="match status" value="1"/>
</dbReference>
<proteinExistence type="predicted"/>
<evidence type="ECO:0000313" key="3">
    <source>
        <dbReference type="Proteomes" id="UP001200537"/>
    </source>
</evidence>
<dbReference type="InterPro" id="IPR017946">
    <property type="entry name" value="PLC-like_Pdiesterase_TIM-brl"/>
</dbReference>
<dbReference type="RefSeq" id="WP_024058758.1">
    <property type="nucleotide sequence ID" value="NZ_JAGZVZ010000005.1"/>
</dbReference>
<accession>A0AAJ1BD15</accession>
<dbReference type="AlphaFoldDB" id="A0AAJ1BD15"/>
<dbReference type="PANTHER" id="PTHR46211">
    <property type="entry name" value="GLYCEROPHOSPHORYL DIESTER PHOSPHODIESTERASE"/>
    <property type="match status" value="1"/>
</dbReference>
<comment type="caution">
    <text evidence="2">The sequence shown here is derived from an EMBL/GenBank/DDBJ whole genome shotgun (WGS) entry which is preliminary data.</text>
</comment>
<evidence type="ECO:0000313" key="2">
    <source>
        <dbReference type="EMBL" id="MCG4618585.1"/>
    </source>
</evidence>
<sequence length="246" mass="26974">MRITPQIIAHRGGGGETLENTRESIGYAFAQKVSRYETDVRALKDGTVVLQHDAQLTTPWGDPRKVGELTSQEFFALRGPERQHPISLKAALEDFPTLAYNVDIKEPRALPGALQVVNAADAWERVVFSSFSSRTLAKLRKSHPGAQTCLSPVEVVQAFIAAHSASKRHLSSAGAFAQVPLKWKGITVVDRVFVSWCHSQGIKVEPWTINEETEMLQLADLGVDAIMTDYPAIAKAAINARSAYLP</sequence>
<dbReference type="SUPFAM" id="SSF51695">
    <property type="entry name" value="PLC-like phosphodiesterases"/>
    <property type="match status" value="1"/>
</dbReference>
<dbReference type="InterPro" id="IPR030395">
    <property type="entry name" value="GP_PDE_dom"/>
</dbReference>
<dbReference type="Pfam" id="PF03009">
    <property type="entry name" value="GDPD"/>
    <property type="match status" value="2"/>
</dbReference>
<feature type="domain" description="GP-PDE" evidence="1">
    <location>
        <begin position="5"/>
        <end position="238"/>
    </location>
</feature>
<dbReference type="GO" id="GO:0006629">
    <property type="term" value="P:lipid metabolic process"/>
    <property type="evidence" value="ECO:0007669"/>
    <property type="project" value="InterPro"/>
</dbReference>
<gene>
    <name evidence="2" type="ORF">L0M99_08800</name>
</gene>
<dbReference type="Proteomes" id="UP001200537">
    <property type="component" value="Unassembled WGS sequence"/>
</dbReference>
<dbReference type="PANTHER" id="PTHR46211:SF14">
    <property type="entry name" value="GLYCEROPHOSPHODIESTER PHOSPHODIESTERASE"/>
    <property type="match status" value="1"/>
</dbReference>